<dbReference type="OrthoDB" id="434972at2759"/>
<dbReference type="InterPro" id="IPR036396">
    <property type="entry name" value="Cyt_P450_sf"/>
</dbReference>
<name>A0A1Y1ZLI8_9PLEO</name>
<dbReference type="InterPro" id="IPR000537">
    <property type="entry name" value="UbiA_prenyltransferase"/>
</dbReference>
<gene>
    <name evidence="5" type="ORF">BCR34DRAFT_614775</name>
</gene>
<comment type="subcellular location">
    <subcellularLocation>
        <location evidence="1">Membrane</location>
        <topology evidence="1">Multi-pass membrane protein</topology>
    </subcellularLocation>
</comment>
<evidence type="ECO:0000313" key="5">
    <source>
        <dbReference type="EMBL" id="ORY11108.1"/>
    </source>
</evidence>
<sequence>MGQSSFRSRPFQRGFILSALRRAFDRISTCLFLAYLITVDDNPTFVLPNSIFGISYSLVDPIIRAENRAALNDTFLSTKYLGYATICTIGFNWTNLLLFDLANQRQSGDEDLHNKPWRPIPSGRMSPTQMKHCLSLAVPLVLGFNHLAFGVGTESCLLGLLTWMYNDLGGGDDNWIIRNFIIACAFGVYNVGSVKVATFGLGVEPSATIPASNSLVLSGVPTVSLDPDAYMWATMISLVIFTTMHVQDLKDVKGDVTRGRKSAPVVLGRWATGWSIAIPVVLWSGLCPLFWHSSLRVAISPVVLGLAVAWRGTRQWTIYDLIHPLSGAIFTRDEEDHKQWRPVWSQGLSSKAVGQYLPRIQRLTEVLGDCILDLGEEGRKPLNVVEIMSWFAYDSMGEVIFGDDFGLLKRRCYLPETERQNRALAMMGPILNTIWVPRLAFTFPRLFSGALD</sequence>
<dbReference type="GO" id="GO:0016020">
    <property type="term" value="C:membrane"/>
    <property type="evidence" value="ECO:0007669"/>
    <property type="project" value="UniProtKB-SubCell"/>
</dbReference>
<keyword evidence="2" id="KW-0812">Transmembrane</keyword>
<dbReference type="CDD" id="cd13965">
    <property type="entry name" value="PT_UbiA_3"/>
    <property type="match status" value="1"/>
</dbReference>
<dbReference type="InterPro" id="IPR050475">
    <property type="entry name" value="Prenyltransferase_related"/>
</dbReference>
<dbReference type="SUPFAM" id="SSF48264">
    <property type="entry name" value="Cytochrome P450"/>
    <property type="match status" value="1"/>
</dbReference>
<evidence type="ECO:0000256" key="1">
    <source>
        <dbReference type="ARBA" id="ARBA00004141"/>
    </source>
</evidence>
<protein>
    <submittedName>
        <fullName evidence="5">UbiA prenyltransferase family-domain-containing protein</fullName>
    </submittedName>
</protein>
<dbReference type="Gene3D" id="1.10.630.10">
    <property type="entry name" value="Cytochrome P450"/>
    <property type="match status" value="1"/>
</dbReference>
<accession>A0A1Y1ZLI8</accession>
<dbReference type="PANTHER" id="PTHR42723">
    <property type="entry name" value="CHLOROPHYLL SYNTHASE"/>
    <property type="match status" value="1"/>
</dbReference>
<keyword evidence="4" id="KW-0472">Membrane</keyword>
<evidence type="ECO:0000256" key="4">
    <source>
        <dbReference type="ARBA" id="ARBA00023136"/>
    </source>
</evidence>
<dbReference type="GO" id="GO:0016765">
    <property type="term" value="F:transferase activity, transferring alkyl or aryl (other than methyl) groups"/>
    <property type="evidence" value="ECO:0007669"/>
    <property type="project" value="InterPro"/>
</dbReference>
<comment type="caution">
    <text evidence="5">The sequence shown here is derived from an EMBL/GenBank/DDBJ whole genome shotgun (WGS) entry which is preliminary data.</text>
</comment>
<dbReference type="GO" id="GO:0004497">
    <property type="term" value="F:monooxygenase activity"/>
    <property type="evidence" value="ECO:0007669"/>
    <property type="project" value="InterPro"/>
</dbReference>
<dbReference type="PANTHER" id="PTHR42723:SF1">
    <property type="entry name" value="CHLOROPHYLL SYNTHASE, CHLOROPLASTIC"/>
    <property type="match status" value="1"/>
</dbReference>
<dbReference type="GO" id="GO:0016705">
    <property type="term" value="F:oxidoreductase activity, acting on paired donors, with incorporation or reduction of molecular oxygen"/>
    <property type="evidence" value="ECO:0007669"/>
    <property type="project" value="InterPro"/>
</dbReference>
<evidence type="ECO:0000256" key="2">
    <source>
        <dbReference type="ARBA" id="ARBA00022692"/>
    </source>
</evidence>
<dbReference type="GO" id="GO:0005506">
    <property type="term" value="F:iron ion binding"/>
    <property type="evidence" value="ECO:0007669"/>
    <property type="project" value="InterPro"/>
</dbReference>
<keyword evidence="5" id="KW-0808">Transferase</keyword>
<evidence type="ECO:0000256" key="3">
    <source>
        <dbReference type="ARBA" id="ARBA00022989"/>
    </source>
</evidence>
<evidence type="ECO:0000313" key="6">
    <source>
        <dbReference type="Proteomes" id="UP000193144"/>
    </source>
</evidence>
<reference evidence="5 6" key="1">
    <citation type="submission" date="2016-07" db="EMBL/GenBank/DDBJ databases">
        <title>Pervasive Adenine N6-methylation of Active Genes in Fungi.</title>
        <authorList>
            <consortium name="DOE Joint Genome Institute"/>
            <person name="Mondo S.J."/>
            <person name="Dannebaum R.O."/>
            <person name="Kuo R.C."/>
            <person name="Labutti K."/>
            <person name="Haridas S."/>
            <person name="Kuo A."/>
            <person name="Salamov A."/>
            <person name="Ahrendt S.R."/>
            <person name="Lipzen A."/>
            <person name="Sullivan W."/>
            <person name="Andreopoulos W.B."/>
            <person name="Clum A."/>
            <person name="Lindquist E."/>
            <person name="Daum C."/>
            <person name="Ramamoorthy G.K."/>
            <person name="Gryganskyi A."/>
            <person name="Culley D."/>
            <person name="Magnuson J.K."/>
            <person name="James T.Y."/>
            <person name="O'Malley M.A."/>
            <person name="Stajich J.E."/>
            <person name="Spatafora J.W."/>
            <person name="Visel A."/>
            <person name="Grigoriev I.V."/>
        </authorList>
    </citation>
    <scope>NUCLEOTIDE SEQUENCE [LARGE SCALE GENOMIC DNA]</scope>
    <source>
        <strain evidence="5 6">CBS 115471</strain>
    </source>
</reference>
<keyword evidence="6" id="KW-1185">Reference proteome</keyword>
<keyword evidence="3" id="KW-1133">Transmembrane helix</keyword>
<dbReference type="AlphaFoldDB" id="A0A1Y1ZLI8"/>
<organism evidence="5 6">
    <name type="scientific">Clohesyomyces aquaticus</name>
    <dbReference type="NCBI Taxonomy" id="1231657"/>
    <lineage>
        <taxon>Eukaryota</taxon>
        <taxon>Fungi</taxon>
        <taxon>Dikarya</taxon>
        <taxon>Ascomycota</taxon>
        <taxon>Pezizomycotina</taxon>
        <taxon>Dothideomycetes</taxon>
        <taxon>Pleosporomycetidae</taxon>
        <taxon>Pleosporales</taxon>
        <taxon>Lindgomycetaceae</taxon>
        <taxon>Clohesyomyces</taxon>
    </lineage>
</organism>
<dbReference type="Proteomes" id="UP000193144">
    <property type="component" value="Unassembled WGS sequence"/>
</dbReference>
<dbReference type="GO" id="GO:0020037">
    <property type="term" value="F:heme binding"/>
    <property type="evidence" value="ECO:0007669"/>
    <property type="project" value="InterPro"/>
</dbReference>
<proteinExistence type="predicted"/>
<dbReference type="Pfam" id="PF01040">
    <property type="entry name" value="UbiA"/>
    <property type="match status" value="1"/>
</dbReference>
<dbReference type="EMBL" id="MCFA01000064">
    <property type="protein sequence ID" value="ORY11108.1"/>
    <property type="molecule type" value="Genomic_DNA"/>
</dbReference>